<dbReference type="AlphaFoldDB" id="A0A0B1NUI6"/>
<proteinExistence type="predicted"/>
<comment type="caution">
    <text evidence="1">The sequence shown here is derived from an EMBL/GenBank/DDBJ whole genome shotgun (WGS) entry which is preliminary data.</text>
</comment>
<protein>
    <submittedName>
        <fullName evidence="1">Uncharacterized protein</fullName>
    </submittedName>
</protein>
<keyword evidence="2" id="KW-1185">Reference proteome</keyword>
<gene>
    <name evidence="1" type="ORF">EV44_g0253</name>
</gene>
<sequence length="103" mass="11540">MLFWQCCVASSVRAAKLFCDIKVVPRVLFPGICDVVGVWVAEACDAKAMAQLFEVWVFKVSQCAALRRSLAADAALRIWEIWAFDGNVLSFLGRMRHSRESEA</sequence>
<accession>A0A0B1NUI6</accession>
<evidence type="ECO:0000313" key="2">
    <source>
        <dbReference type="Proteomes" id="UP000030854"/>
    </source>
</evidence>
<dbReference type="EMBL" id="JNVN01005560">
    <property type="protein sequence ID" value="KHJ30032.1"/>
    <property type="molecule type" value="Genomic_DNA"/>
</dbReference>
<reference evidence="1 2" key="1">
    <citation type="journal article" date="2014" name="BMC Genomics">
        <title>Adaptive genomic structural variation in the grape powdery mildew pathogen, Erysiphe necator.</title>
        <authorList>
            <person name="Jones L."/>
            <person name="Riaz S."/>
            <person name="Morales-Cruz A."/>
            <person name="Amrine K.C."/>
            <person name="McGuire B."/>
            <person name="Gubler W.D."/>
            <person name="Walker M.A."/>
            <person name="Cantu D."/>
        </authorList>
    </citation>
    <scope>NUCLEOTIDE SEQUENCE [LARGE SCALE GENOMIC DNA]</scope>
    <source>
        <strain evidence="2">c</strain>
    </source>
</reference>
<dbReference type="HOGENOM" id="CLU_2265711_0_0_1"/>
<dbReference type="Proteomes" id="UP000030854">
    <property type="component" value="Unassembled WGS sequence"/>
</dbReference>
<name>A0A0B1NUI6_UNCNE</name>
<evidence type="ECO:0000313" key="1">
    <source>
        <dbReference type="EMBL" id="KHJ30032.1"/>
    </source>
</evidence>
<organism evidence="1 2">
    <name type="scientific">Uncinula necator</name>
    <name type="common">Grape powdery mildew</name>
    <dbReference type="NCBI Taxonomy" id="52586"/>
    <lineage>
        <taxon>Eukaryota</taxon>
        <taxon>Fungi</taxon>
        <taxon>Dikarya</taxon>
        <taxon>Ascomycota</taxon>
        <taxon>Pezizomycotina</taxon>
        <taxon>Leotiomycetes</taxon>
        <taxon>Erysiphales</taxon>
        <taxon>Erysiphaceae</taxon>
        <taxon>Erysiphe</taxon>
    </lineage>
</organism>